<name>X0VC95_9ZZZZ</name>
<comment type="caution">
    <text evidence="1">The sequence shown here is derived from an EMBL/GenBank/DDBJ whole genome shotgun (WGS) entry which is preliminary data.</text>
</comment>
<feature type="non-terminal residue" evidence="1">
    <location>
        <position position="38"/>
    </location>
</feature>
<evidence type="ECO:0000313" key="1">
    <source>
        <dbReference type="EMBL" id="GAF98205.1"/>
    </source>
</evidence>
<dbReference type="EMBL" id="BARS01013599">
    <property type="protein sequence ID" value="GAF98205.1"/>
    <property type="molecule type" value="Genomic_DNA"/>
</dbReference>
<accession>X0VC95</accession>
<organism evidence="1">
    <name type="scientific">marine sediment metagenome</name>
    <dbReference type="NCBI Taxonomy" id="412755"/>
    <lineage>
        <taxon>unclassified sequences</taxon>
        <taxon>metagenomes</taxon>
        <taxon>ecological metagenomes</taxon>
    </lineage>
</organism>
<protein>
    <submittedName>
        <fullName evidence="1">Uncharacterized protein</fullName>
    </submittedName>
</protein>
<dbReference type="AlphaFoldDB" id="X0VC95"/>
<proteinExistence type="predicted"/>
<reference evidence="1" key="1">
    <citation type="journal article" date="2014" name="Front. Microbiol.">
        <title>High frequency of phylogenetically diverse reductive dehalogenase-homologous genes in deep subseafloor sedimentary metagenomes.</title>
        <authorList>
            <person name="Kawai M."/>
            <person name="Futagami T."/>
            <person name="Toyoda A."/>
            <person name="Takaki Y."/>
            <person name="Nishi S."/>
            <person name="Hori S."/>
            <person name="Arai W."/>
            <person name="Tsubouchi T."/>
            <person name="Morono Y."/>
            <person name="Uchiyama I."/>
            <person name="Ito T."/>
            <person name="Fujiyama A."/>
            <person name="Inagaki F."/>
            <person name="Takami H."/>
        </authorList>
    </citation>
    <scope>NUCLEOTIDE SEQUENCE</scope>
    <source>
        <strain evidence="1">Expedition CK06-06</strain>
    </source>
</reference>
<sequence>MKLEYGQTPWDNMSRDELFLEVCRLYKAAGSARSELKS</sequence>
<gene>
    <name evidence="1" type="ORF">S01H1_23510</name>
</gene>